<feature type="domain" description="MGS-like" evidence="11">
    <location>
        <begin position="1"/>
        <end position="149"/>
    </location>
</feature>
<dbReference type="InterPro" id="IPR011607">
    <property type="entry name" value="MGS-like_dom"/>
</dbReference>
<dbReference type="GO" id="GO:0005829">
    <property type="term" value="C:cytosol"/>
    <property type="evidence" value="ECO:0007669"/>
    <property type="project" value="TreeGrafter"/>
</dbReference>
<evidence type="ECO:0000256" key="5">
    <source>
        <dbReference type="ARBA" id="ARBA00022755"/>
    </source>
</evidence>
<sequence length="546" mass="59581">MADPKVKRVLISVTDKTGVVEFARALHDEFGAEIISTGGTARVIADAGVPVTPIDEVTKFPEMMDGRVKTLHPMVHGGLLAKRDNPKHMAEAAEHGIQMIDMVVVNLYAFEKTVESGADFGTCIENIDIGGPSMLRSAAKNFESVAVVTDPEMYEGILAEMRENGGATTRDTRMELALEVFEKTNAYDGAIADFLFDQIQAAHPHEHGEGCGCGCEDGEGQGEFPPECALYMEKQQDLRYGENPHQQAVFYRVEEFAQEHSLVNAEQLNGKELSYNNILDTDACWSLVREFDEPAVIILKHQNPCGSATAATIAEAYDKAFACDPKSAFGGIIAANRTVTLEMVEHINENKQFVEVLIAPEFESAALELLQQKKNLRVLRTGGVDAPAAVEVRSVDGGVLVQDVDRVTEDPATFTVPTDRKPTDNEMHELLFAWRVCKGVKSNAILVSRDHAGIGMGPGQPNRVDSALLACKRAHEACERMGVEAKGLVCASDAFFPFRDNVDTLAEWGVTAIIQPGGSIRDDESIQACNEHGIAMVFTGHRHFRH</sequence>
<dbReference type="OrthoDB" id="9802065at2"/>
<dbReference type="Gene3D" id="3.40.140.20">
    <property type="match status" value="2"/>
</dbReference>
<reference evidence="12 13" key="1">
    <citation type="submission" date="2019-01" db="EMBL/GenBank/DDBJ databases">
        <title>Senegalimassilia sp. nov. KGMB04484 isolated human feces.</title>
        <authorList>
            <person name="Han K.-I."/>
            <person name="Kim J.-S."/>
            <person name="Lee K.C."/>
            <person name="Suh M.K."/>
            <person name="Eom M.K."/>
            <person name="Lee J.H."/>
            <person name="Park S.-H."/>
            <person name="Kang S.W."/>
            <person name="Park J.-E."/>
            <person name="Oh B.S."/>
            <person name="Yu S.Y."/>
            <person name="Choi S.-H."/>
            <person name="Lee D.H."/>
            <person name="Yoon H."/>
            <person name="Kim B.-Y."/>
            <person name="Lee J.H."/>
            <person name="Lee J.-S."/>
        </authorList>
    </citation>
    <scope>NUCLEOTIDE SEQUENCE [LARGE SCALE GENOMIC DNA]</scope>
    <source>
        <strain evidence="12 13">KGMB04484</strain>
    </source>
</reference>
<dbReference type="GO" id="GO:0004643">
    <property type="term" value="F:phosphoribosylaminoimidazolecarboxamide formyltransferase activity"/>
    <property type="evidence" value="ECO:0007669"/>
    <property type="project" value="UniProtKB-UniRule"/>
</dbReference>
<keyword evidence="13" id="KW-1185">Reference proteome</keyword>
<dbReference type="Pfam" id="PF01808">
    <property type="entry name" value="AICARFT_IMPCHas"/>
    <property type="match status" value="1"/>
</dbReference>
<comment type="domain">
    <text evidence="10">The IMP cyclohydrolase activity resides in the N-terminal region.</text>
</comment>
<dbReference type="PIRSF" id="PIRSF000414">
    <property type="entry name" value="AICARFT_IMPCHas"/>
    <property type="match status" value="1"/>
</dbReference>
<evidence type="ECO:0000256" key="4">
    <source>
        <dbReference type="ARBA" id="ARBA00022679"/>
    </source>
</evidence>
<keyword evidence="4 10" id="KW-0808">Transferase</keyword>
<dbReference type="InterPro" id="IPR024051">
    <property type="entry name" value="AICAR_Tfase_dup_dom_sf"/>
</dbReference>
<name>A0A4Q2K437_9ACTN</name>
<dbReference type="InterPro" id="IPR016193">
    <property type="entry name" value="Cytidine_deaminase-like"/>
</dbReference>
<dbReference type="AlphaFoldDB" id="A0A4Q2K437"/>
<comment type="similarity">
    <text evidence="3 10">Belongs to the PurH family.</text>
</comment>
<comment type="pathway">
    <text evidence="1 10">Purine metabolism; IMP biosynthesis via de novo pathway; IMP from 5-formamido-1-(5-phospho-D-ribosyl)imidazole-4-carboxamide: step 1/1.</text>
</comment>
<evidence type="ECO:0000256" key="8">
    <source>
        <dbReference type="ARBA" id="ARBA00050488"/>
    </source>
</evidence>
<dbReference type="InterPro" id="IPR002695">
    <property type="entry name" value="PurH-like"/>
</dbReference>
<dbReference type="FunFam" id="3.40.140.20:FF:000001">
    <property type="entry name" value="Bifunctional purine biosynthesis protein PurH"/>
    <property type="match status" value="1"/>
</dbReference>
<dbReference type="Proteomes" id="UP000293345">
    <property type="component" value="Unassembled WGS sequence"/>
</dbReference>
<dbReference type="PROSITE" id="PS51855">
    <property type="entry name" value="MGS"/>
    <property type="match status" value="1"/>
</dbReference>
<evidence type="ECO:0000259" key="11">
    <source>
        <dbReference type="PROSITE" id="PS51855"/>
    </source>
</evidence>
<dbReference type="NCBIfam" id="TIGR00355">
    <property type="entry name" value="purH"/>
    <property type="match status" value="1"/>
</dbReference>
<comment type="catalytic activity">
    <reaction evidence="8 10">
        <text>(6R)-10-formyltetrahydrofolate + 5-amino-1-(5-phospho-beta-D-ribosyl)imidazole-4-carboxamide = 5-formamido-1-(5-phospho-D-ribosyl)imidazole-4-carboxamide + (6S)-5,6,7,8-tetrahydrofolate</text>
        <dbReference type="Rhea" id="RHEA:22192"/>
        <dbReference type="ChEBI" id="CHEBI:57453"/>
        <dbReference type="ChEBI" id="CHEBI:58467"/>
        <dbReference type="ChEBI" id="CHEBI:58475"/>
        <dbReference type="ChEBI" id="CHEBI:195366"/>
        <dbReference type="EC" id="2.1.2.3"/>
    </reaction>
</comment>
<dbReference type="Pfam" id="PF02142">
    <property type="entry name" value="MGS"/>
    <property type="match status" value="1"/>
</dbReference>
<evidence type="ECO:0000256" key="7">
    <source>
        <dbReference type="ARBA" id="ARBA00023268"/>
    </source>
</evidence>
<dbReference type="CDD" id="cd01421">
    <property type="entry name" value="IMPCH"/>
    <property type="match status" value="1"/>
</dbReference>
<proteinExistence type="inferred from homology"/>
<evidence type="ECO:0000256" key="10">
    <source>
        <dbReference type="HAMAP-Rule" id="MF_00139"/>
    </source>
</evidence>
<dbReference type="GO" id="GO:0003937">
    <property type="term" value="F:IMP cyclohydrolase activity"/>
    <property type="evidence" value="ECO:0007669"/>
    <property type="project" value="UniProtKB-UniRule"/>
</dbReference>
<evidence type="ECO:0000256" key="2">
    <source>
        <dbReference type="ARBA" id="ARBA00004954"/>
    </source>
</evidence>
<dbReference type="SUPFAM" id="SSF52335">
    <property type="entry name" value="Methylglyoxal synthase-like"/>
    <property type="match status" value="1"/>
</dbReference>
<dbReference type="RefSeq" id="WP_129424681.1">
    <property type="nucleotide sequence ID" value="NZ_SDPW01000001.1"/>
</dbReference>
<comment type="catalytic activity">
    <reaction evidence="9 10">
        <text>IMP + H2O = 5-formamido-1-(5-phospho-D-ribosyl)imidazole-4-carboxamide</text>
        <dbReference type="Rhea" id="RHEA:18445"/>
        <dbReference type="ChEBI" id="CHEBI:15377"/>
        <dbReference type="ChEBI" id="CHEBI:58053"/>
        <dbReference type="ChEBI" id="CHEBI:58467"/>
        <dbReference type="EC" id="3.5.4.10"/>
    </reaction>
</comment>
<evidence type="ECO:0000256" key="1">
    <source>
        <dbReference type="ARBA" id="ARBA00004844"/>
    </source>
</evidence>
<dbReference type="SUPFAM" id="SSF53927">
    <property type="entry name" value="Cytidine deaminase-like"/>
    <property type="match status" value="1"/>
</dbReference>
<evidence type="ECO:0000313" key="13">
    <source>
        <dbReference type="Proteomes" id="UP000293345"/>
    </source>
</evidence>
<dbReference type="FunFam" id="3.40.140.20:FF:000002">
    <property type="entry name" value="Bifunctional purine biosynthesis protein PurH"/>
    <property type="match status" value="1"/>
</dbReference>
<comment type="pathway">
    <text evidence="2 10">Purine metabolism; IMP biosynthesis via de novo pathway; 5-formamido-1-(5-phospho-D-ribosyl)imidazole-4-carboxamide from 5-amino-1-(5-phospho-D-ribosyl)imidazole-4-carboxamide (10-formyl THF route): step 1/1.</text>
</comment>
<dbReference type="InterPro" id="IPR036914">
    <property type="entry name" value="MGS-like_dom_sf"/>
</dbReference>
<dbReference type="FunFam" id="3.40.50.1380:FF:000001">
    <property type="entry name" value="Bifunctional purine biosynthesis protein PurH"/>
    <property type="match status" value="1"/>
</dbReference>
<keyword evidence="5 10" id="KW-0658">Purine biosynthesis</keyword>
<dbReference type="EMBL" id="SDPW01000001">
    <property type="protein sequence ID" value="RXZ54374.1"/>
    <property type="molecule type" value="Genomic_DNA"/>
</dbReference>
<dbReference type="EC" id="2.1.2.3" evidence="10"/>
<dbReference type="HAMAP" id="MF_00139">
    <property type="entry name" value="PurH"/>
    <property type="match status" value="1"/>
</dbReference>
<organism evidence="12 13">
    <name type="scientific">Senegalimassilia faecalis</name>
    <dbReference type="NCBI Taxonomy" id="2509433"/>
    <lineage>
        <taxon>Bacteria</taxon>
        <taxon>Bacillati</taxon>
        <taxon>Actinomycetota</taxon>
        <taxon>Coriobacteriia</taxon>
        <taxon>Coriobacteriales</taxon>
        <taxon>Coriobacteriaceae</taxon>
        <taxon>Senegalimassilia</taxon>
    </lineage>
</organism>
<dbReference type="Gene3D" id="3.40.50.1380">
    <property type="entry name" value="Methylglyoxal synthase-like domain"/>
    <property type="match status" value="1"/>
</dbReference>
<dbReference type="PANTHER" id="PTHR11692">
    <property type="entry name" value="BIFUNCTIONAL PURINE BIOSYNTHESIS PROTEIN PURH"/>
    <property type="match status" value="1"/>
</dbReference>
<keyword evidence="6 10" id="KW-0378">Hydrolase</keyword>
<evidence type="ECO:0000313" key="12">
    <source>
        <dbReference type="EMBL" id="RXZ54374.1"/>
    </source>
</evidence>
<evidence type="ECO:0000256" key="6">
    <source>
        <dbReference type="ARBA" id="ARBA00022801"/>
    </source>
</evidence>
<dbReference type="SMART" id="SM00851">
    <property type="entry name" value="MGS"/>
    <property type="match status" value="1"/>
</dbReference>
<keyword evidence="7 10" id="KW-0511">Multifunctional enzyme</keyword>
<dbReference type="GO" id="GO:0006189">
    <property type="term" value="P:'de novo' IMP biosynthetic process"/>
    <property type="evidence" value="ECO:0007669"/>
    <property type="project" value="UniProtKB-UniRule"/>
</dbReference>
<dbReference type="EC" id="3.5.4.10" evidence="10"/>
<dbReference type="SMART" id="SM00798">
    <property type="entry name" value="AICARFT_IMPCHas"/>
    <property type="match status" value="1"/>
</dbReference>
<dbReference type="PANTHER" id="PTHR11692:SF0">
    <property type="entry name" value="BIFUNCTIONAL PURINE BIOSYNTHESIS PROTEIN ATIC"/>
    <property type="match status" value="1"/>
</dbReference>
<accession>A0A4Q2K437</accession>
<evidence type="ECO:0000256" key="3">
    <source>
        <dbReference type="ARBA" id="ARBA00007667"/>
    </source>
</evidence>
<evidence type="ECO:0000256" key="9">
    <source>
        <dbReference type="ARBA" id="ARBA00050687"/>
    </source>
</evidence>
<comment type="caution">
    <text evidence="12">The sequence shown here is derived from an EMBL/GenBank/DDBJ whole genome shotgun (WGS) entry which is preliminary data.</text>
</comment>
<dbReference type="UniPathway" id="UPA00074">
    <property type="reaction ID" value="UER00133"/>
</dbReference>
<dbReference type="NCBIfam" id="NF002049">
    <property type="entry name" value="PRK00881.1"/>
    <property type="match status" value="1"/>
</dbReference>
<protein>
    <recommendedName>
        <fullName evidence="10">Bifunctional purine biosynthesis protein PurH</fullName>
    </recommendedName>
    <domain>
        <recommendedName>
            <fullName evidence="10">Phosphoribosylaminoimidazolecarboxamide formyltransferase</fullName>
            <ecNumber evidence="10">2.1.2.3</ecNumber>
        </recommendedName>
        <alternativeName>
            <fullName evidence="10">AICAR transformylase</fullName>
        </alternativeName>
    </domain>
    <domain>
        <recommendedName>
            <fullName evidence="10">IMP cyclohydrolase</fullName>
            <ecNumber evidence="10">3.5.4.10</ecNumber>
        </recommendedName>
        <alternativeName>
            <fullName evidence="10">ATIC</fullName>
        </alternativeName>
        <alternativeName>
            <fullName evidence="10">IMP synthase</fullName>
        </alternativeName>
        <alternativeName>
            <fullName evidence="10">Inosinicase</fullName>
        </alternativeName>
    </domain>
</protein>
<gene>
    <name evidence="10 12" type="primary">purH</name>
    <name evidence="12" type="ORF">ET524_07695</name>
</gene>